<sequence>MWRQATQTFERTIAPATVFRRSTLEMTPAWEMELHPHRVTHSSALQGDTMRNLVAAAAATSALLITSPTFAADTVPVPTLAWNACPAAKQGAASTDSFQCATAEVPMDYADPSLGRFNLALIKAPARDAGQRLGTLFWNPGGPSDAGTEYLPAAIRGFPEKVRDRFDIISWDPRGMGGRTTPVVQCFDSADDEAAFFARATQDGFPVTAKQLAKDAAGRTAFNEACVKRNGELLAHVSTADNARDLDLLRQAVGEETMNYYGTSYGTFLGATYINMYPDRVRAAVLDGAVAVPAWAGNAGENLALSTFIRLGSDFGAASTIQAFMSQCGAVDASGCAFSAGSPEATRKKWSDLLQRAQKGFALEGDTIDAPSILAYVGSSIYVVEPLPGFGRFPGWAAVAEFLQQAWVASEGSGQQVAAGGSGDAGSPAAVATPEKPAGATYVTSAGRQLSVICGESPNPTTEDAAVQQALASYQRAGISAWPFVAYCVGWTARAKATYLGPWNKATAPVLVIGNTSDPAAALPSSVRMAQALGNARLLIVNGFGHTVLINPSTCAQDHIAAYFIDGEMPPTGATCAQDKPPFPGD</sequence>
<dbReference type="Proteomes" id="UP000823773">
    <property type="component" value="Unassembled WGS sequence"/>
</dbReference>
<reference evidence="1" key="1">
    <citation type="submission" date="2021-03" db="EMBL/GenBank/DDBJ databases">
        <title>Genomic Encyclopedia of Type Strains, Phase IV (KMG-IV): sequencing the most valuable type-strain genomes for metagenomic binning, comparative biology and taxonomic classification.</title>
        <authorList>
            <person name="Goeker M."/>
        </authorList>
    </citation>
    <scope>NUCLEOTIDE SEQUENCE</scope>
    <source>
        <strain evidence="1">DSM 18131</strain>
    </source>
</reference>
<accession>A0ACC5SZU0</accession>
<evidence type="ECO:0000313" key="2">
    <source>
        <dbReference type="Proteomes" id="UP000823773"/>
    </source>
</evidence>
<protein>
    <submittedName>
        <fullName evidence="1">Pimeloyl-ACP methyl ester carboxylesterase</fullName>
    </submittedName>
</protein>
<name>A0ACC5SZU0_ENSAD</name>
<gene>
    <name evidence="1" type="ORF">J2Z19_003963</name>
</gene>
<comment type="caution">
    <text evidence="1">The sequence shown here is derived from an EMBL/GenBank/DDBJ whole genome shotgun (WGS) entry which is preliminary data.</text>
</comment>
<dbReference type="EMBL" id="JAGGJR010000006">
    <property type="protein sequence ID" value="MBP1874239.1"/>
    <property type="molecule type" value="Genomic_DNA"/>
</dbReference>
<proteinExistence type="predicted"/>
<organism evidence="1 2">
    <name type="scientific">Ensifer adhaerens</name>
    <name type="common">Sinorhizobium morelense</name>
    <dbReference type="NCBI Taxonomy" id="106592"/>
    <lineage>
        <taxon>Bacteria</taxon>
        <taxon>Pseudomonadati</taxon>
        <taxon>Pseudomonadota</taxon>
        <taxon>Alphaproteobacteria</taxon>
        <taxon>Hyphomicrobiales</taxon>
        <taxon>Rhizobiaceae</taxon>
        <taxon>Sinorhizobium/Ensifer group</taxon>
        <taxon>Ensifer</taxon>
    </lineage>
</organism>
<keyword evidence="2" id="KW-1185">Reference proteome</keyword>
<evidence type="ECO:0000313" key="1">
    <source>
        <dbReference type="EMBL" id="MBP1874239.1"/>
    </source>
</evidence>